<name>A0A6F8T834_9GAMM</name>
<keyword evidence="2" id="KW-1185">Reference proteome</keyword>
<accession>A0A6F8T834</accession>
<dbReference type="EMBL" id="AP022839">
    <property type="protein sequence ID" value="BCA96126.1"/>
    <property type="molecule type" value="Genomic_DNA"/>
</dbReference>
<gene>
    <name evidence="1" type="ORF">TUM19329_24870</name>
</gene>
<sequence length="222" mass="25490">MLNTTSALLVNLNMKHDHIKDSPILNIPMFLFKETQYADLLLILWLYEQKWIDDSKIPEPGVVMGEVSHKHVTVFCSEIKKEAYQAIARLNDVNSESRKSFTITSKPNIWVNPTQVTHYISNNPVFKLVTELMTDSSECANELIFFLSWIEHISALDKTKVVSDWECLKKTGNYKFNMLKLVLALTQTEPFKSHPNPPSLVYKFLGEIGKRQSNPIYTGQVN</sequence>
<dbReference type="RefSeq" id="WP_173237528.1">
    <property type="nucleotide sequence ID" value="NZ_AP022839.1"/>
</dbReference>
<evidence type="ECO:0000313" key="1">
    <source>
        <dbReference type="EMBL" id="BCA96126.1"/>
    </source>
</evidence>
<dbReference type="AlphaFoldDB" id="A0A6F8T834"/>
<organism evidence="1 2">
    <name type="scientific">Legionella antarctica</name>
    <dbReference type="NCBI Taxonomy" id="2708020"/>
    <lineage>
        <taxon>Bacteria</taxon>
        <taxon>Pseudomonadati</taxon>
        <taxon>Pseudomonadota</taxon>
        <taxon>Gammaproteobacteria</taxon>
        <taxon>Legionellales</taxon>
        <taxon>Legionellaceae</taxon>
        <taxon>Legionella</taxon>
    </lineage>
</organism>
<evidence type="ECO:0000313" key="2">
    <source>
        <dbReference type="Proteomes" id="UP000502894"/>
    </source>
</evidence>
<dbReference type="KEGG" id="lant:TUM19329_24870"/>
<protein>
    <submittedName>
        <fullName evidence="1">Uncharacterized protein</fullName>
    </submittedName>
</protein>
<dbReference type="Proteomes" id="UP000502894">
    <property type="component" value="Chromosome"/>
</dbReference>
<proteinExistence type="predicted"/>
<reference evidence="1" key="1">
    <citation type="journal article" date="2020" name="Microbiol. Resour. Announc.">
        <title>Complete Genome Sequence of Novel Psychrotolerant Legionella Strain TUM19329, Isolated from Antarctic Lake Sediment.</title>
        <authorList>
            <person name="Shimada S."/>
            <person name="Nakai R."/>
            <person name="Aoki K."/>
            <person name="Shimoeda N."/>
            <person name="Ohno G."/>
            <person name="Miyazaki Y."/>
            <person name="Kudoh S."/>
            <person name="Imura S."/>
            <person name="Watanabe K."/>
            <person name="Ishii Y."/>
            <person name="Tateda K."/>
        </authorList>
    </citation>
    <scope>NUCLEOTIDE SEQUENCE [LARGE SCALE GENOMIC DNA]</scope>
    <source>
        <strain evidence="1">TUM19329</strain>
    </source>
</reference>